<protein>
    <recommendedName>
        <fullName evidence="3">CCHC-type domain-containing protein</fullName>
    </recommendedName>
</protein>
<feature type="region of interest" description="Disordered" evidence="2">
    <location>
        <begin position="321"/>
        <end position="350"/>
    </location>
</feature>
<dbReference type="InterPro" id="IPR036875">
    <property type="entry name" value="Znf_CCHC_sf"/>
</dbReference>
<dbReference type="InterPro" id="IPR001878">
    <property type="entry name" value="Znf_CCHC"/>
</dbReference>
<reference evidence="4 5" key="1">
    <citation type="submission" date="2024-04" db="EMBL/GenBank/DDBJ databases">
        <title>Symmetric and asymmetric DNA N6-adenine methylation regulates different biological responses in Mucorales.</title>
        <authorList>
            <consortium name="Lawrence Berkeley National Laboratory"/>
            <person name="Lax C."/>
            <person name="Mondo S.J."/>
            <person name="Osorio-Concepcion M."/>
            <person name="Muszewska A."/>
            <person name="Corrochano-Luque M."/>
            <person name="Gutierrez G."/>
            <person name="Riley R."/>
            <person name="Lipzen A."/>
            <person name="Guo J."/>
            <person name="Hundley H."/>
            <person name="Amirebrahimi M."/>
            <person name="Ng V."/>
            <person name="Lorenzo-Gutierrez D."/>
            <person name="Binder U."/>
            <person name="Yang J."/>
            <person name="Song Y."/>
            <person name="Canovas D."/>
            <person name="Navarro E."/>
            <person name="Freitag M."/>
            <person name="Gabaldon T."/>
            <person name="Grigoriev I.V."/>
            <person name="Corrochano L.M."/>
            <person name="Nicolas F.E."/>
            <person name="Garre V."/>
        </authorList>
    </citation>
    <scope>NUCLEOTIDE SEQUENCE [LARGE SCALE GENOMIC DNA]</scope>
    <source>
        <strain evidence="4 5">L51</strain>
    </source>
</reference>
<feature type="domain" description="CCHC-type" evidence="3">
    <location>
        <begin position="307"/>
        <end position="322"/>
    </location>
</feature>
<proteinExistence type="predicted"/>
<dbReference type="Proteomes" id="UP001448207">
    <property type="component" value="Unassembled WGS sequence"/>
</dbReference>
<dbReference type="EMBL" id="JBCLYO010000007">
    <property type="protein sequence ID" value="KAL0087270.1"/>
    <property type="molecule type" value="Genomic_DNA"/>
</dbReference>
<evidence type="ECO:0000313" key="5">
    <source>
        <dbReference type="Proteomes" id="UP001448207"/>
    </source>
</evidence>
<dbReference type="SUPFAM" id="SSF57756">
    <property type="entry name" value="Retrovirus zinc finger-like domains"/>
    <property type="match status" value="1"/>
</dbReference>
<keyword evidence="1" id="KW-0863">Zinc-finger</keyword>
<sequence>MSTVIGKTAPRSCDWIDGRPGDAVYSPNIMALNAFLLSDYKSGLIFEATTMWLLGETAPNHDTIHHRKSSERAPSYFGYTQARIARGKPVTIFDDASAKAELAQQKANQMWISSNEDNAVVFDITDSGLDAAQFFQALKSQYPSVVGALGQDRRDRNIAIISFDTIEDVPRACSEGVVVGHQTLLATPTFGGDSNILRVHLDKLPLRRADKLEPQVQEVMGLFGRVIHIGLYMDPQFQLFGDKGFVMLDTAPKEGIEYIPLTYKIDFRGEREIYAKWQNMPVACNYCHGEGHKKANCEKRTKSPRLCYGCKKPGHIRAQCPDETIEKERKRQRQEDPQVISPENGGNNRQLEEELARLVRENAKMQEALVQSENALEDKIALVEEQQRSLEGITESSEITVGPTTEAQGGIAGDEDTIMTNEAMANPPKATGRKSRLRNDVDPTLIINGKRNRNNKPTQGLFPDPSAVHKTIVADGSGQ</sequence>
<dbReference type="Gene3D" id="4.10.60.10">
    <property type="entry name" value="Zinc finger, CCHC-type"/>
    <property type="match status" value="1"/>
</dbReference>
<accession>A0ABR3B2S2</accession>
<organism evidence="4 5">
    <name type="scientific">Phycomyces blakesleeanus</name>
    <dbReference type="NCBI Taxonomy" id="4837"/>
    <lineage>
        <taxon>Eukaryota</taxon>
        <taxon>Fungi</taxon>
        <taxon>Fungi incertae sedis</taxon>
        <taxon>Mucoromycota</taxon>
        <taxon>Mucoromycotina</taxon>
        <taxon>Mucoromycetes</taxon>
        <taxon>Mucorales</taxon>
        <taxon>Phycomycetaceae</taxon>
        <taxon>Phycomyces</taxon>
    </lineage>
</organism>
<evidence type="ECO:0000313" key="4">
    <source>
        <dbReference type="EMBL" id="KAL0087270.1"/>
    </source>
</evidence>
<keyword evidence="1" id="KW-0862">Zinc</keyword>
<evidence type="ECO:0000256" key="1">
    <source>
        <dbReference type="PROSITE-ProRule" id="PRU00047"/>
    </source>
</evidence>
<evidence type="ECO:0000256" key="2">
    <source>
        <dbReference type="SAM" id="MobiDB-lite"/>
    </source>
</evidence>
<name>A0ABR3B2S2_PHYBL</name>
<feature type="compositionally biased region" description="Basic and acidic residues" evidence="2">
    <location>
        <begin position="324"/>
        <end position="336"/>
    </location>
</feature>
<dbReference type="PROSITE" id="PS50158">
    <property type="entry name" value="ZF_CCHC"/>
    <property type="match status" value="1"/>
</dbReference>
<feature type="region of interest" description="Disordered" evidence="2">
    <location>
        <begin position="425"/>
        <end position="479"/>
    </location>
</feature>
<keyword evidence="5" id="KW-1185">Reference proteome</keyword>
<dbReference type="SMART" id="SM00343">
    <property type="entry name" value="ZnF_C2HC"/>
    <property type="match status" value="2"/>
</dbReference>
<gene>
    <name evidence="4" type="ORF">J3Q64DRAFT_1848126</name>
</gene>
<evidence type="ECO:0000259" key="3">
    <source>
        <dbReference type="PROSITE" id="PS50158"/>
    </source>
</evidence>
<keyword evidence="1" id="KW-0479">Metal-binding</keyword>
<comment type="caution">
    <text evidence="4">The sequence shown here is derived from an EMBL/GenBank/DDBJ whole genome shotgun (WGS) entry which is preliminary data.</text>
</comment>